<evidence type="ECO:0000259" key="7">
    <source>
        <dbReference type="PROSITE" id="PS50127"/>
    </source>
</evidence>
<feature type="domain" description="UBC core" evidence="7">
    <location>
        <begin position="4"/>
        <end position="154"/>
    </location>
</feature>
<proteinExistence type="predicted"/>
<gene>
    <name evidence="8" type="ORF">CPUR_01921</name>
</gene>
<dbReference type="FunFam" id="3.10.110.10:FF:000060">
    <property type="entry name" value="Ubiquitin conjugating enzyme (UbcB)"/>
    <property type="match status" value="1"/>
</dbReference>
<dbReference type="eggNOG" id="KOG0417">
    <property type="taxonomic scope" value="Eukaryota"/>
</dbReference>
<dbReference type="VEuPathDB" id="FungiDB:CPUR_01921"/>
<dbReference type="GO" id="GO:0016874">
    <property type="term" value="F:ligase activity"/>
    <property type="evidence" value="ECO:0007669"/>
    <property type="project" value="UniProtKB-KW"/>
</dbReference>
<reference evidence="8 9" key="1">
    <citation type="journal article" date="2013" name="PLoS Genet.">
        <title>Plant-symbiotic fungi as chemical engineers: Multi-genome analysis of the Clavicipitaceae reveals dynamics of alkaloid loci.</title>
        <authorList>
            <person name="Schardl C.L."/>
            <person name="Young C.A."/>
            <person name="Hesse U."/>
            <person name="Amyotte S.G."/>
            <person name="Andreeva K."/>
            <person name="Calie P.J."/>
            <person name="Fleetwood D.J."/>
            <person name="Haws D.C."/>
            <person name="Moore N."/>
            <person name="Oeser B."/>
            <person name="Panaccione D.G."/>
            <person name="Schweri K.K."/>
            <person name="Voisey C.R."/>
            <person name="Farman M.L."/>
            <person name="Jaromczyk J.W."/>
            <person name="Roe B.A."/>
            <person name="O'Sullivan D.M."/>
            <person name="Scott B."/>
            <person name="Tudzynski P."/>
            <person name="An Z."/>
            <person name="Arnaoudova E.G."/>
            <person name="Bullock C.T."/>
            <person name="Charlton N.D."/>
            <person name="Chen L."/>
            <person name="Cox M."/>
            <person name="Dinkins R.D."/>
            <person name="Florea S."/>
            <person name="Glenn A.E."/>
            <person name="Gordon A."/>
            <person name="Gueldener U."/>
            <person name="Harris D.R."/>
            <person name="Hollin W."/>
            <person name="Jaromczyk J."/>
            <person name="Johnson R.D."/>
            <person name="Khan A.K."/>
            <person name="Leistner E."/>
            <person name="Leuchtmann A."/>
            <person name="Li C."/>
            <person name="Liu J."/>
            <person name="Liu J."/>
            <person name="Liu M."/>
            <person name="Mace W."/>
            <person name="Machado C."/>
            <person name="Nagabhyru P."/>
            <person name="Pan J."/>
            <person name="Schmid J."/>
            <person name="Sugawara K."/>
            <person name="Steiner U."/>
            <person name="Takach J.E."/>
            <person name="Tanaka E."/>
            <person name="Webb J.S."/>
            <person name="Wilson E.V."/>
            <person name="Wiseman J.L."/>
            <person name="Yoshida R."/>
            <person name="Zeng Z."/>
        </authorList>
    </citation>
    <scope>NUCLEOTIDE SEQUENCE [LARGE SCALE GENOMIC DNA]</scope>
    <source>
        <strain evidence="8 9">20.1</strain>
    </source>
</reference>
<evidence type="ECO:0000256" key="3">
    <source>
        <dbReference type="ARBA" id="ARBA00022741"/>
    </source>
</evidence>
<dbReference type="Pfam" id="PF00179">
    <property type="entry name" value="UQ_con"/>
    <property type="match status" value="1"/>
</dbReference>
<dbReference type="PROSITE" id="PS50127">
    <property type="entry name" value="UBC_2"/>
    <property type="match status" value="1"/>
</dbReference>
<comment type="caution">
    <text evidence="8">The sequence shown here is derived from an EMBL/GenBank/DDBJ whole genome shotgun (WGS) entry which is preliminary data.</text>
</comment>
<evidence type="ECO:0000256" key="6">
    <source>
        <dbReference type="SAM" id="MobiDB-lite"/>
    </source>
</evidence>
<evidence type="ECO:0000256" key="1">
    <source>
        <dbReference type="ARBA" id="ARBA00012486"/>
    </source>
</evidence>
<dbReference type="HOGENOM" id="CLU_030988_13_3_1"/>
<dbReference type="EMBL" id="CAGA01000008">
    <property type="protein sequence ID" value="CCE28446.1"/>
    <property type="molecule type" value="Genomic_DNA"/>
</dbReference>
<dbReference type="GO" id="GO:0061631">
    <property type="term" value="F:ubiquitin conjugating enzyme activity"/>
    <property type="evidence" value="ECO:0007669"/>
    <property type="project" value="UniProtKB-EC"/>
</dbReference>
<dbReference type="STRING" id="1111077.M1VZU5"/>
<protein>
    <recommendedName>
        <fullName evidence="1">E2 ubiquitin-conjugating enzyme</fullName>
        <ecNumber evidence="1">2.3.2.23</ecNumber>
    </recommendedName>
</protein>
<dbReference type="PANTHER" id="PTHR24067">
    <property type="entry name" value="UBIQUITIN-CONJUGATING ENZYME E2"/>
    <property type="match status" value="1"/>
</dbReference>
<dbReference type="InterPro" id="IPR000608">
    <property type="entry name" value="UBC"/>
</dbReference>
<feature type="compositionally biased region" description="Basic and acidic residues" evidence="6">
    <location>
        <begin position="159"/>
        <end position="191"/>
    </location>
</feature>
<dbReference type="EC" id="2.3.2.23" evidence="1"/>
<evidence type="ECO:0000256" key="4">
    <source>
        <dbReference type="ARBA" id="ARBA00022786"/>
    </source>
</evidence>
<dbReference type="Gene3D" id="3.10.110.10">
    <property type="entry name" value="Ubiquitin Conjugating Enzyme"/>
    <property type="match status" value="1"/>
</dbReference>
<evidence type="ECO:0000256" key="5">
    <source>
        <dbReference type="ARBA" id="ARBA00022840"/>
    </source>
</evidence>
<dbReference type="SMART" id="SM00212">
    <property type="entry name" value="UBCc"/>
    <property type="match status" value="1"/>
</dbReference>
<dbReference type="GO" id="GO:0005524">
    <property type="term" value="F:ATP binding"/>
    <property type="evidence" value="ECO:0007669"/>
    <property type="project" value="UniProtKB-KW"/>
</dbReference>
<evidence type="ECO:0000256" key="2">
    <source>
        <dbReference type="ARBA" id="ARBA00022679"/>
    </source>
</evidence>
<dbReference type="InterPro" id="IPR016135">
    <property type="entry name" value="UBQ-conjugating_enzyme/RWD"/>
</dbReference>
<evidence type="ECO:0000313" key="9">
    <source>
        <dbReference type="Proteomes" id="UP000016801"/>
    </source>
</evidence>
<keyword evidence="9" id="KW-1185">Reference proteome</keyword>
<keyword evidence="8" id="KW-0436">Ligase</keyword>
<dbReference type="SUPFAM" id="SSF54495">
    <property type="entry name" value="UBC-like"/>
    <property type="match status" value="1"/>
</dbReference>
<name>M1VZU5_CLAP2</name>
<keyword evidence="4" id="KW-0833">Ubl conjugation pathway</keyword>
<accession>M1VZU5</accession>
<keyword evidence="5" id="KW-0067">ATP-binding</keyword>
<sequence length="191" mass="21908">MSGDSTKRIAKEYAECAKSPPPHLTLSLPNDSNLHTWHITYASPSESPFHPGRYGLILTLPPEYPFKPPLLRFVTRIYHPNVTNDDQGNVCLAMLKPEAWKPSLKLKMVLEMIRQLMIEPQAGDPMEPDIAAEYREERQRWGKRAQEMVKKYAMGEPDFQEKEKKKEKGEEEEGEKKGEEEEGEKKGEGGR</sequence>
<dbReference type="AlphaFoldDB" id="M1VZU5"/>
<dbReference type="PhylomeDB" id="M1VZU5"/>
<dbReference type="InterPro" id="IPR050113">
    <property type="entry name" value="Ub_conjugating_enzyme"/>
</dbReference>
<keyword evidence="3" id="KW-0547">Nucleotide-binding</keyword>
<evidence type="ECO:0000313" key="8">
    <source>
        <dbReference type="EMBL" id="CCE28446.1"/>
    </source>
</evidence>
<organism evidence="8 9">
    <name type="scientific">Claviceps purpurea (strain 20.1)</name>
    <name type="common">Ergot fungus</name>
    <name type="synonym">Sphacelia segetum</name>
    <dbReference type="NCBI Taxonomy" id="1111077"/>
    <lineage>
        <taxon>Eukaryota</taxon>
        <taxon>Fungi</taxon>
        <taxon>Dikarya</taxon>
        <taxon>Ascomycota</taxon>
        <taxon>Pezizomycotina</taxon>
        <taxon>Sordariomycetes</taxon>
        <taxon>Hypocreomycetidae</taxon>
        <taxon>Hypocreales</taxon>
        <taxon>Clavicipitaceae</taxon>
        <taxon>Claviceps</taxon>
    </lineage>
</organism>
<dbReference type="OrthoDB" id="9978460at2759"/>
<dbReference type="Proteomes" id="UP000016801">
    <property type="component" value="Unassembled WGS sequence"/>
</dbReference>
<keyword evidence="2" id="KW-0808">Transferase</keyword>
<feature type="region of interest" description="Disordered" evidence="6">
    <location>
        <begin position="149"/>
        <end position="191"/>
    </location>
</feature>